<evidence type="ECO:0000256" key="3">
    <source>
        <dbReference type="ARBA" id="ARBA00006221"/>
    </source>
</evidence>
<evidence type="ECO:0000256" key="11">
    <source>
        <dbReference type="ARBA" id="ARBA00022975"/>
    </source>
</evidence>
<dbReference type="Pfam" id="PF00156">
    <property type="entry name" value="Pribosyltran"/>
    <property type="match status" value="1"/>
</dbReference>
<evidence type="ECO:0000313" key="22">
    <source>
        <dbReference type="Proteomes" id="UP000005408"/>
    </source>
</evidence>
<feature type="binding site" evidence="19">
    <location>
        <position position="458"/>
    </location>
    <ligand>
        <name>substrate</name>
    </ligand>
</feature>
<dbReference type="InterPro" id="IPR023031">
    <property type="entry name" value="OPRT"/>
</dbReference>
<keyword evidence="13" id="KW-0511">Multifunctional enzyme</keyword>
<evidence type="ECO:0000256" key="2">
    <source>
        <dbReference type="ARBA" id="ARBA00004889"/>
    </source>
</evidence>
<evidence type="ECO:0000256" key="13">
    <source>
        <dbReference type="ARBA" id="ARBA00023268"/>
    </source>
</evidence>
<dbReference type="Gene3D" id="3.40.50.2020">
    <property type="match status" value="1"/>
</dbReference>
<dbReference type="EnsemblMetazoa" id="G4078.1">
    <property type="protein sequence ID" value="G4078.1:cds"/>
    <property type="gene ID" value="G4078"/>
</dbReference>
<protein>
    <recommendedName>
        <fullName evidence="7">Uridine 5'-monophosphate synthase</fullName>
        <ecNumber evidence="5">2.4.2.10</ecNumber>
        <ecNumber evidence="6">4.1.1.23</ecNumber>
    </recommendedName>
</protein>
<dbReference type="InterPro" id="IPR014732">
    <property type="entry name" value="OMPdecase"/>
</dbReference>
<dbReference type="NCBIfam" id="TIGR00336">
    <property type="entry name" value="pyrE"/>
    <property type="match status" value="1"/>
</dbReference>
<name>A0A8W8MV90_MAGGI</name>
<comment type="similarity">
    <text evidence="3">In the N-terminal section; belongs to the purine/pyrimidine phosphoribosyltransferase family.</text>
</comment>
<dbReference type="Proteomes" id="UP000005408">
    <property type="component" value="Unassembled WGS sequence"/>
</dbReference>
<dbReference type="EC" id="2.4.2.10" evidence="5"/>
<dbReference type="InterPro" id="IPR001754">
    <property type="entry name" value="OMPdeCOase_dom"/>
</dbReference>
<comment type="similarity">
    <text evidence="4">In the C-terminal section; belongs to the OMP decarboxylase family.</text>
</comment>
<dbReference type="InterPro" id="IPR018089">
    <property type="entry name" value="OMPdecase_AS"/>
</dbReference>
<dbReference type="NCBIfam" id="TIGR01740">
    <property type="entry name" value="pyrF"/>
    <property type="match status" value="1"/>
</dbReference>
<feature type="binding site" evidence="19">
    <location>
        <position position="459"/>
    </location>
    <ligand>
        <name>substrate</name>
    </ligand>
</feature>
<evidence type="ECO:0000256" key="9">
    <source>
        <dbReference type="ARBA" id="ARBA00022679"/>
    </source>
</evidence>
<keyword evidence="8" id="KW-0328">Glycosyltransferase</keyword>
<dbReference type="PROSITE" id="PS00156">
    <property type="entry name" value="OMPDECASE"/>
    <property type="match status" value="1"/>
</dbReference>
<accession>A0A8W8MV90</accession>
<feature type="active site" description="For OMPdecase activity" evidence="18">
    <location>
        <position position="322"/>
    </location>
</feature>
<dbReference type="FunFam" id="3.40.50.2020:FF:000025">
    <property type="entry name" value="Uridine monophosphate synthetase"/>
    <property type="match status" value="1"/>
</dbReference>
<keyword evidence="12" id="KW-0456">Lyase</keyword>
<evidence type="ECO:0000256" key="19">
    <source>
        <dbReference type="PIRSR" id="PIRSR614732-2"/>
    </source>
</evidence>
<dbReference type="InterPro" id="IPR011060">
    <property type="entry name" value="RibuloseP-bd_barrel"/>
</dbReference>
<feature type="binding site" evidence="19">
    <location>
        <position position="380"/>
    </location>
    <ligand>
        <name>substrate</name>
    </ligand>
</feature>
<feature type="active site" description="For OMPdecase activity" evidence="18">
    <location>
        <position position="325"/>
    </location>
</feature>
<comment type="catalytic activity">
    <reaction evidence="15">
        <text>orotidine 5'-phosphate + diphosphate = orotate + 5-phospho-alpha-D-ribose 1-diphosphate</text>
        <dbReference type="Rhea" id="RHEA:10380"/>
        <dbReference type="ChEBI" id="CHEBI:30839"/>
        <dbReference type="ChEBI" id="CHEBI:33019"/>
        <dbReference type="ChEBI" id="CHEBI:57538"/>
        <dbReference type="ChEBI" id="CHEBI:58017"/>
        <dbReference type="EC" id="2.4.2.10"/>
    </reaction>
    <physiologicalReaction direction="right-to-left" evidence="15">
        <dbReference type="Rhea" id="RHEA:10382"/>
    </physiologicalReaction>
</comment>
<dbReference type="OMA" id="SAKHVCG"/>
<dbReference type="PANTHER" id="PTHR19278">
    <property type="entry name" value="OROTATE PHOSPHORIBOSYLTRANSFERASE"/>
    <property type="match status" value="1"/>
</dbReference>
<evidence type="ECO:0000313" key="21">
    <source>
        <dbReference type="EnsemblMetazoa" id="G4078.3:cds"/>
    </source>
</evidence>
<dbReference type="SMART" id="SM00934">
    <property type="entry name" value="OMPdecase"/>
    <property type="match status" value="1"/>
</dbReference>
<dbReference type="OrthoDB" id="10263753at2759"/>
<dbReference type="FunFam" id="3.20.20.70:FF:000092">
    <property type="entry name" value="Uridine monophosphate synthetase"/>
    <property type="match status" value="1"/>
</dbReference>
<dbReference type="NCBIfam" id="NF010382">
    <property type="entry name" value="PRK13809.1"/>
    <property type="match status" value="1"/>
</dbReference>
<dbReference type="EnsemblMetazoa" id="G4078.3">
    <property type="protein sequence ID" value="G4078.3:cds"/>
    <property type="gene ID" value="G4078"/>
</dbReference>
<feature type="binding site" evidence="19">
    <location>
        <position position="289"/>
    </location>
    <ligand>
        <name>substrate</name>
    </ligand>
</feature>
<dbReference type="GO" id="GO:0044205">
    <property type="term" value="P:'de novo' UMP biosynthetic process"/>
    <property type="evidence" value="ECO:0007669"/>
    <property type="project" value="InterPro"/>
</dbReference>
<dbReference type="CDD" id="cd04725">
    <property type="entry name" value="OMP_decarboxylase_like"/>
    <property type="match status" value="1"/>
</dbReference>
<evidence type="ECO:0000259" key="20">
    <source>
        <dbReference type="SMART" id="SM00934"/>
    </source>
</evidence>
<comment type="pathway">
    <text evidence="2">Pyrimidine metabolism; UMP biosynthesis via de novo pathway; UMP from orotate: step 1/2.</text>
</comment>
<dbReference type="InterPro" id="IPR013785">
    <property type="entry name" value="Aldolase_TIM"/>
</dbReference>
<dbReference type="EC" id="4.1.1.23" evidence="6"/>
<dbReference type="GO" id="GO:0004590">
    <property type="term" value="F:orotidine-5'-phosphate decarboxylase activity"/>
    <property type="evidence" value="ECO:0007669"/>
    <property type="project" value="UniProtKB-EC"/>
</dbReference>
<comment type="subunit">
    <text evidence="17">Homodimer; dimerization is required for enzymatic activity.</text>
</comment>
<evidence type="ECO:0000256" key="14">
    <source>
        <dbReference type="ARBA" id="ARBA00051583"/>
    </source>
</evidence>
<keyword evidence="9" id="KW-0808">Transferase</keyword>
<feature type="active site" description="For OMPdecase activity" evidence="18">
    <location>
        <position position="320"/>
    </location>
</feature>
<evidence type="ECO:0000256" key="16">
    <source>
        <dbReference type="ARBA" id="ARBA00060327"/>
    </source>
</evidence>
<evidence type="ECO:0000256" key="7">
    <source>
        <dbReference type="ARBA" id="ARBA00015047"/>
    </source>
</evidence>
<evidence type="ECO:0000256" key="1">
    <source>
        <dbReference type="ARBA" id="ARBA00004861"/>
    </source>
</evidence>
<dbReference type="SUPFAM" id="SSF51366">
    <property type="entry name" value="Ribulose-phoshate binding barrel"/>
    <property type="match status" value="1"/>
</dbReference>
<evidence type="ECO:0000256" key="4">
    <source>
        <dbReference type="ARBA" id="ARBA00009769"/>
    </source>
</evidence>
<dbReference type="PANTHER" id="PTHR19278:SF9">
    <property type="entry name" value="URIDINE 5'-MONOPHOSPHATE SYNTHASE"/>
    <property type="match status" value="1"/>
</dbReference>
<evidence type="ECO:0000256" key="15">
    <source>
        <dbReference type="ARBA" id="ARBA00051700"/>
    </source>
</evidence>
<proteinExistence type="inferred from homology"/>
<feature type="domain" description="Orotidine 5'-phosphate decarboxylase" evidence="20">
    <location>
        <begin position="261"/>
        <end position="474"/>
    </location>
</feature>
<dbReference type="SUPFAM" id="SSF53271">
    <property type="entry name" value="PRTase-like"/>
    <property type="match status" value="1"/>
</dbReference>
<dbReference type="InterPro" id="IPR029057">
    <property type="entry name" value="PRTase-like"/>
</dbReference>
<dbReference type="HAMAP" id="MF_01208">
    <property type="entry name" value="PyrE"/>
    <property type="match status" value="1"/>
</dbReference>
<evidence type="ECO:0000256" key="18">
    <source>
        <dbReference type="PIRSR" id="PIRSR614732-1"/>
    </source>
</evidence>
<organism evidence="21 22">
    <name type="scientific">Magallana gigas</name>
    <name type="common">Pacific oyster</name>
    <name type="synonym">Crassostrea gigas</name>
    <dbReference type="NCBI Taxonomy" id="29159"/>
    <lineage>
        <taxon>Eukaryota</taxon>
        <taxon>Metazoa</taxon>
        <taxon>Spiralia</taxon>
        <taxon>Lophotrochozoa</taxon>
        <taxon>Mollusca</taxon>
        <taxon>Bivalvia</taxon>
        <taxon>Autobranchia</taxon>
        <taxon>Pteriomorphia</taxon>
        <taxon>Ostreida</taxon>
        <taxon>Ostreoidea</taxon>
        <taxon>Ostreidae</taxon>
        <taxon>Magallana</taxon>
    </lineage>
</organism>
<evidence type="ECO:0000256" key="17">
    <source>
        <dbReference type="ARBA" id="ARBA00063898"/>
    </source>
</evidence>
<evidence type="ECO:0000256" key="5">
    <source>
        <dbReference type="ARBA" id="ARBA00011971"/>
    </source>
</evidence>
<keyword evidence="10" id="KW-0210">Decarboxylase</keyword>
<comment type="pathway">
    <text evidence="1">Pyrimidine metabolism; UMP biosynthesis via de novo pathway; UMP from orotate: step 2/2.</text>
</comment>
<comment type="catalytic activity">
    <reaction evidence="14">
        <text>orotidine 5'-phosphate + H(+) = UMP + CO2</text>
        <dbReference type="Rhea" id="RHEA:11596"/>
        <dbReference type="ChEBI" id="CHEBI:15378"/>
        <dbReference type="ChEBI" id="CHEBI:16526"/>
        <dbReference type="ChEBI" id="CHEBI:57538"/>
        <dbReference type="ChEBI" id="CHEBI:57865"/>
        <dbReference type="EC" id="4.1.1.23"/>
    </reaction>
    <physiologicalReaction direction="left-to-right" evidence="14">
        <dbReference type="Rhea" id="RHEA:11597"/>
    </physiologicalReaction>
</comment>
<keyword evidence="22" id="KW-1185">Reference proteome</keyword>
<feature type="binding site" evidence="19">
    <location>
        <position position="438"/>
    </location>
    <ligand>
        <name>substrate</name>
    </ligand>
</feature>
<dbReference type="CDD" id="cd06223">
    <property type="entry name" value="PRTases_typeI"/>
    <property type="match status" value="1"/>
</dbReference>
<feature type="binding site" evidence="19">
    <location>
        <position position="267"/>
    </location>
    <ligand>
        <name>substrate</name>
    </ligand>
</feature>
<dbReference type="InterPro" id="IPR000836">
    <property type="entry name" value="PRTase_dom"/>
</dbReference>
<dbReference type="AlphaFoldDB" id="A0A8W8MV90"/>
<comment type="function">
    <text evidence="16">Bifunctional enzyme catalyzing the last two steps of de novo pyrimidine biosynthesis, orotate phosphoribosyltransferase (OPRT), which converts orotate to orotidine-5'-monophosphate (OMP), and orotidine-5'-monophosphate decarboxylase (ODC), the terminal enzymatic reaction that decarboxylates OMP to uridine monophosphate (UMP).</text>
</comment>
<evidence type="ECO:0000256" key="6">
    <source>
        <dbReference type="ARBA" id="ARBA00012321"/>
    </source>
</evidence>
<dbReference type="GO" id="GO:0004588">
    <property type="term" value="F:orotate phosphoribosyltransferase activity"/>
    <property type="evidence" value="ECO:0007669"/>
    <property type="project" value="UniProtKB-EC"/>
</dbReference>
<dbReference type="Pfam" id="PF00215">
    <property type="entry name" value="OMPdecase"/>
    <property type="match status" value="1"/>
</dbReference>
<dbReference type="InterPro" id="IPR004467">
    <property type="entry name" value="Or_phspho_trans_dom"/>
</dbReference>
<sequence length="486" mass="53522">MNGMAVNKNSIESRRESLILELYKVEAVKFGNFKLKSGIDSPVYFDLRVIVSYPNLLNEVAELTWEVAQSAGCLYDSVCGVPYTALPIATCFSVHHNIPMLIRRKEAKDYGTKKMVEGHYKEGENCLIIEDVVTSGGSVMETVQTLQSISVNVTDAVVLLDREQGGKSALENKGVKLHSVCSLSMVLEVLESNGKLDKSIIERTKKFIQENRFDGKVSDQNVDDSKKKSKLTVFSHTEKMKMCKNAVLSSLYGIMDKKKTNLAISVDLTTSQEILKLLDAVGPYICIAKTHVDIISDFSQSFIKQLTELARKHSFLLFEDRKFGDIGNTVKHQYEGGLYQICSWADIVNCHPVPGDGVIQGLKGPGLISNRGCLIVAEMSSSGSLAKDEYTKAAVSMAERNKDFVIGFICQSKLTNDPDLIHMMPGVQMNAGGDNLGQQYTSPEKAIQSHGADIIIVGRGITKAMDPVATAQQYQIAGYKAYQELF</sequence>
<evidence type="ECO:0000256" key="8">
    <source>
        <dbReference type="ARBA" id="ARBA00022676"/>
    </source>
</evidence>
<keyword evidence="11" id="KW-0665">Pyrimidine biosynthesis</keyword>
<reference evidence="21" key="1">
    <citation type="submission" date="2022-08" db="UniProtKB">
        <authorList>
            <consortium name="EnsemblMetazoa"/>
        </authorList>
    </citation>
    <scope>IDENTIFICATION</scope>
    <source>
        <strain evidence="21">05x7-T-G4-1.051#20</strain>
    </source>
</reference>
<dbReference type="Gene3D" id="3.20.20.70">
    <property type="entry name" value="Aldolase class I"/>
    <property type="match status" value="1"/>
</dbReference>
<evidence type="ECO:0000256" key="12">
    <source>
        <dbReference type="ARBA" id="ARBA00023239"/>
    </source>
</evidence>
<evidence type="ECO:0000256" key="10">
    <source>
        <dbReference type="ARBA" id="ARBA00022793"/>
    </source>
</evidence>
<dbReference type="GO" id="GO:0006207">
    <property type="term" value="P:'de novo' pyrimidine nucleobase biosynthetic process"/>
    <property type="evidence" value="ECO:0007669"/>
    <property type="project" value="InterPro"/>
</dbReference>